<evidence type="ECO:0000313" key="2">
    <source>
        <dbReference type="Proteomes" id="UP000216311"/>
    </source>
</evidence>
<dbReference type="EMBL" id="NMVQ01000009">
    <property type="protein sequence ID" value="OYO22802.1"/>
    <property type="molecule type" value="Genomic_DNA"/>
</dbReference>
<protein>
    <submittedName>
        <fullName evidence="1">Uncharacterized protein</fullName>
    </submittedName>
</protein>
<comment type="caution">
    <text evidence="1">The sequence shown here is derived from an EMBL/GenBank/DDBJ whole genome shotgun (WGS) entry which is preliminary data.</text>
</comment>
<reference evidence="1 2" key="1">
    <citation type="submission" date="2017-07" db="EMBL/GenBank/DDBJ databases">
        <title>Draft whole genome sequences of clinical Proprionibacteriaceae strains.</title>
        <authorList>
            <person name="Bernier A.-M."/>
            <person name="Bernard K."/>
            <person name="Domingo M.-C."/>
        </authorList>
    </citation>
    <scope>NUCLEOTIDE SEQUENCE [LARGE SCALE GENOMIC DNA]</scope>
    <source>
        <strain evidence="1 2">NML 130396</strain>
    </source>
</reference>
<proteinExistence type="predicted"/>
<dbReference type="RefSeq" id="WP_094363447.1">
    <property type="nucleotide sequence ID" value="NZ_NMVQ01000009.1"/>
</dbReference>
<gene>
    <name evidence="1" type="ORF">CGZ93_07080</name>
</gene>
<name>A0A255H5K9_9ACTN</name>
<organism evidence="1 2">
    <name type="scientific">Enemella dayhoffiae</name>
    <dbReference type="NCBI Taxonomy" id="2016507"/>
    <lineage>
        <taxon>Bacteria</taxon>
        <taxon>Bacillati</taxon>
        <taxon>Actinomycetota</taxon>
        <taxon>Actinomycetes</taxon>
        <taxon>Propionibacteriales</taxon>
        <taxon>Propionibacteriaceae</taxon>
        <taxon>Enemella</taxon>
    </lineage>
</organism>
<dbReference type="AlphaFoldDB" id="A0A255H5K9"/>
<sequence>MQAFGRRRRIGVRHHERGLVVLDRRTVVAGRWRELLVSEREFPRRTNRWNVSANGSRIEITDNTWSDVTLYDQRWRELDKLVLDDGDLLQRILAGYARVELS</sequence>
<accession>A0A255H5K9</accession>
<evidence type="ECO:0000313" key="1">
    <source>
        <dbReference type="EMBL" id="OYO22802.1"/>
    </source>
</evidence>
<keyword evidence="2" id="KW-1185">Reference proteome</keyword>
<dbReference type="Proteomes" id="UP000216311">
    <property type="component" value="Unassembled WGS sequence"/>
</dbReference>